<feature type="region of interest" description="Disordered" evidence="1">
    <location>
        <begin position="109"/>
        <end position="131"/>
    </location>
</feature>
<keyword evidence="3" id="KW-1185">Reference proteome</keyword>
<dbReference type="Proteomes" id="UP000830671">
    <property type="component" value="Chromosome 4"/>
</dbReference>
<evidence type="ECO:0000313" key="3">
    <source>
        <dbReference type="Proteomes" id="UP000830671"/>
    </source>
</evidence>
<dbReference type="EMBL" id="CP019476">
    <property type="protein sequence ID" value="UQC82593.1"/>
    <property type="molecule type" value="Genomic_DNA"/>
</dbReference>
<protein>
    <submittedName>
        <fullName evidence="2">Uncharacterized protein</fullName>
    </submittedName>
</protein>
<reference evidence="2" key="1">
    <citation type="journal article" date="2021" name="Mol. Plant Microbe Interact.">
        <title>Complete Genome Sequence of the Plant-Pathogenic Fungus Colletotrichum lupini.</title>
        <authorList>
            <person name="Baroncelli R."/>
            <person name="Pensec F."/>
            <person name="Da Lio D."/>
            <person name="Boufleur T."/>
            <person name="Vicente I."/>
            <person name="Sarrocco S."/>
            <person name="Picot A."/>
            <person name="Baraldi E."/>
            <person name="Sukno S."/>
            <person name="Thon M."/>
            <person name="Le Floch G."/>
        </authorList>
    </citation>
    <scope>NUCLEOTIDE SEQUENCE</scope>
    <source>
        <strain evidence="2">IMI 504893</strain>
    </source>
</reference>
<dbReference type="GeneID" id="73342083"/>
<organism evidence="2 3">
    <name type="scientific">Colletotrichum lupini</name>
    <dbReference type="NCBI Taxonomy" id="145971"/>
    <lineage>
        <taxon>Eukaryota</taxon>
        <taxon>Fungi</taxon>
        <taxon>Dikarya</taxon>
        <taxon>Ascomycota</taxon>
        <taxon>Pezizomycotina</taxon>
        <taxon>Sordariomycetes</taxon>
        <taxon>Hypocreomycetidae</taxon>
        <taxon>Glomerellales</taxon>
        <taxon>Glomerellaceae</taxon>
        <taxon>Colletotrichum</taxon>
        <taxon>Colletotrichum acutatum species complex</taxon>
    </lineage>
</organism>
<proteinExistence type="predicted"/>
<evidence type="ECO:0000313" key="2">
    <source>
        <dbReference type="EMBL" id="UQC82593.1"/>
    </source>
</evidence>
<feature type="region of interest" description="Disordered" evidence="1">
    <location>
        <begin position="1"/>
        <end position="21"/>
    </location>
</feature>
<accession>A0A9Q8SSV6</accession>
<name>A0A9Q8SSV6_9PEZI</name>
<gene>
    <name evidence="2" type="ORF">CLUP02_08083</name>
</gene>
<dbReference type="AlphaFoldDB" id="A0A9Q8SSV6"/>
<dbReference type="KEGG" id="clup:CLUP02_08083"/>
<dbReference type="RefSeq" id="XP_049144216.1">
    <property type="nucleotide sequence ID" value="XM_049287073.1"/>
</dbReference>
<sequence>MATIKSVPLNSIANDSRQANNGPEKRTILIWRSWAEQGCHVCLRRLPQHVENTQLPMDFKRGQQANGGQRARDQFIATVTCLVQKLVVQNAQILGCGFDARVAVFRRGPDGKLGASRKSSSTLNGGGKARRGEVPECNHFLPWVEEDGRFDGTYLPSLSQVQGMSQAAGRTAGCGIQLHKFTSFSTQHPSIHTCGGLHPPSHGTDTNGTSLFSSFSLAVSPARLHEKLRIQWLGNPCSIVRPFLETRESHLVLNVLNVSLMAAKYWKQVSVSHTHLTPASVSQLDQSAVSCPNSMYSNRPGSLSLTGKTLVVITFKIDLSSISPYHYDTLFTHQDLHLPPASLCKSVPGMVPMTSSHIGYLHLSAIVIAIMRSGPSSAAIPCFALPSGCNIDLPAILASHEKERMAPIWADLVYTQAACRHAARHSDLAEDKGLSLFEIPTLCLFHSLTIRLPILNRRQTRLYQNSVPRFILFLDRPAVVPTFASKRTSTLLIAGASIIYEGRLSVAGYGRPSPSPPVLGHPVQQEQGLVLVRVDRVVARLVATPAFMEVLRVARRVDWLPGFNPGRTSAIPSRTLYHESILDSVPKLHLPASILLSFSTCCHERSQTLNFPPSNTRQESINFGIDLPITSC</sequence>
<evidence type="ECO:0000256" key="1">
    <source>
        <dbReference type="SAM" id="MobiDB-lite"/>
    </source>
</evidence>
<feature type="compositionally biased region" description="Polar residues" evidence="1">
    <location>
        <begin position="8"/>
        <end position="21"/>
    </location>
</feature>